<feature type="binding site" evidence="6 7">
    <location>
        <position position="36"/>
    </location>
    <ligand>
        <name>Zn(2+)</name>
        <dbReference type="ChEBI" id="CHEBI:29105"/>
    </ligand>
</feature>
<dbReference type="SUPFAM" id="SSF57716">
    <property type="entry name" value="Glucocorticoid receptor-like (DNA-binding domain)"/>
    <property type="match status" value="1"/>
</dbReference>
<dbReference type="InterPro" id="IPR003959">
    <property type="entry name" value="ATPase_AAA_core"/>
</dbReference>
<dbReference type="Gene3D" id="6.20.220.10">
    <property type="entry name" value="ClpX chaperone, C4-type zinc finger domain"/>
    <property type="match status" value="1"/>
</dbReference>
<comment type="subunit">
    <text evidence="6">Component of the ClpX-ClpP complex. Forms a hexameric ring that, in the presence of ATP, binds to fourteen ClpP subunits assembled into a disk-like structure with a central cavity, resembling the structure of eukaryotic proteasomes.</text>
</comment>
<protein>
    <recommendedName>
        <fullName evidence="6">ATP-dependent Clp protease ATP-binding subunit ClpX</fullName>
    </recommendedName>
</protein>
<dbReference type="GO" id="GO:0006508">
    <property type="term" value="P:proteolysis"/>
    <property type="evidence" value="ECO:0007669"/>
    <property type="project" value="UniProtKB-KW"/>
</dbReference>
<dbReference type="PANTHER" id="PTHR48102:SF7">
    <property type="entry name" value="ATP-DEPENDENT CLP PROTEASE ATP-BINDING SUBUNIT CLPX-LIKE, MITOCHONDRIAL"/>
    <property type="match status" value="1"/>
</dbReference>
<comment type="similarity">
    <text evidence="6 7">Belongs to the ClpX chaperone family.</text>
</comment>
<dbReference type="CDD" id="cd19497">
    <property type="entry name" value="RecA-like_ClpX"/>
    <property type="match status" value="1"/>
</dbReference>
<dbReference type="InterPro" id="IPR038366">
    <property type="entry name" value="Znf_CppX_C4_sf"/>
</dbReference>
<keyword evidence="10" id="KW-0378">Hydrolase</keyword>
<dbReference type="NCBIfam" id="NF003745">
    <property type="entry name" value="PRK05342.1"/>
    <property type="match status" value="1"/>
</dbReference>
<feature type="region of interest" description="Disordered" evidence="8">
    <location>
        <begin position="105"/>
        <end position="136"/>
    </location>
</feature>
<dbReference type="InterPro" id="IPR046425">
    <property type="entry name" value="ClpX_bact"/>
</dbReference>
<dbReference type="InterPro" id="IPR050052">
    <property type="entry name" value="ATP-dep_Clp_protease_ClpX"/>
</dbReference>
<feature type="binding site" evidence="6">
    <location>
        <begin position="152"/>
        <end position="159"/>
    </location>
    <ligand>
        <name>ATP</name>
        <dbReference type="ChEBI" id="CHEBI:30616"/>
    </ligand>
</feature>
<dbReference type="GO" id="GO:0005524">
    <property type="term" value="F:ATP binding"/>
    <property type="evidence" value="ECO:0007669"/>
    <property type="project" value="UniProtKB-KW"/>
</dbReference>
<evidence type="ECO:0000256" key="2">
    <source>
        <dbReference type="ARBA" id="ARBA00022741"/>
    </source>
</evidence>
<dbReference type="Gene3D" id="3.40.50.300">
    <property type="entry name" value="P-loop containing nucleotide triphosphate hydrolases"/>
    <property type="match status" value="1"/>
</dbReference>
<dbReference type="Pfam" id="PF10431">
    <property type="entry name" value="ClpB_D2-small"/>
    <property type="match status" value="1"/>
</dbReference>
<dbReference type="SMART" id="SM00382">
    <property type="entry name" value="AAA"/>
    <property type="match status" value="1"/>
</dbReference>
<sequence>MGRVVSYNDDIPRCTFCGKTERQVKKLVAGPNASICDECIALCVDIISEERVKDAEVNALSLPKPAQIFEYLNRYVIGQDEAKRTLSVAVYNHYKRVNMELNESAQQLDHGSIDDSNSADRRSSARRHSAGSGEDSLDTVEVAKSNILLLGPTGVGKTYLVQSLARVMNVPFVITDATTLTEAGYVGDDVETILQRLLQAADGDVSRAQHGIIYIDEIDKIARKSGENTSITRDVSGEGVQQALLKILEGTIASVPLEGSRKHKEQETVQMDTRGILFICGGAFVGLTDIVRKRLGRRETGFGTNWHNAELDDAELLNHVNADDLAEFGLLPEFIGRLPVTSVLRELNVDDLVAILTEPANALVKQYRKLFAVDGVDLQFTDQAIRAIAETAIGQGIGARGLRSIIERTLEETMFQIPSLEDVHQVIVDKASVLGHSSPKMLRKAVQMDRDYQRREA</sequence>
<comment type="function">
    <text evidence="6">ATP-dependent specificity component of the Clp protease. It directs the protease to specific substrates. Can perform chaperone functions in the absence of ClpP.</text>
</comment>
<keyword evidence="3 6" id="KW-0862">Zinc</keyword>
<dbReference type="Pfam" id="PF07724">
    <property type="entry name" value="AAA_2"/>
    <property type="match status" value="1"/>
</dbReference>
<dbReference type="InterPro" id="IPR004487">
    <property type="entry name" value="Clp_protease_ATP-bd_su_ClpX"/>
</dbReference>
<evidence type="ECO:0000256" key="8">
    <source>
        <dbReference type="SAM" id="MobiDB-lite"/>
    </source>
</evidence>
<dbReference type="NCBIfam" id="TIGR00382">
    <property type="entry name" value="clpX"/>
    <property type="match status" value="1"/>
</dbReference>
<evidence type="ECO:0000256" key="6">
    <source>
        <dbReference type="HAMAP-Rule" id="MF_00175"/>
    </source>
</evidence>
<reference evidence="10 11" key="1">
    <citation type="journal article" date="2021" name="Environ. Microbiol.">
        <title>Genetic insights into the dark matter of the mammalian gut microbiota through targeted genome reconstruction.</title>
        <authorList>
            <person name="Lugli G.A."/>
            <person name="Alessandri G."/>
            <person name="Milani C."/>
            <person name="Viappiani A."/>
            <person name="Fontana F."/>
            <person name="Tarracchini C."/>
            <person name="Mancabelli L."/>
            <person name="Argentini C."/>
            <person name="Ruiz L."/>
            <person name="Margolles A."/>
            <person name="van Sinderen D."/>
            <person name="Turroni F."/>
            <person name="Ventura M."/>
        </authorList>
    </citation>
    <scope>NUCLEOTIDE SEQUENCE [LARGE SCALE GENOMIC DNA]</scope>
    <source>
        <strain evidence="10 11">LC6</strain>
    </source>
</reference>
<dbReference type="InterPro" id="IPR027417">
    <property type="entry name" value="P-loop_NTPase"/>
</dbReference>
<evidence type="ECO:0000256" key="3">
    <source>
        <dbReference type="ARBA" id="ARBA00022833"/>
    </source>
</evidence>
<keyword evidence="5 6" id="KW-0143">Chaperone</keyword>
<accession>A0ABS5UWR3</accession>
<dbReference type="HAMAP" id="MF_00175">
    <property type="entry name" value="ClpX"/>
    <property type="match status" value="1"/>
</dbReference>
<dbReference type="Pfam" id="PF06689">
    <property type="entry name" value="zf-C4_ClpX"/>
    <property type="match status" value="1"/>
</dbReference>
<evidence type="ECO:0000259" key="9">
    <source>
        <dbReference type="PROSITE" id="PS51902"/>
    </source>
</evidence>
<dbReference type="InterPro" id="IPR059188">
    <property type="entry name" value="Znf_CLPX-like"/>
</dbReference>
<keyword evidence="2 6" id="KW-0547">Nucleotide-binding</keyword>
<dbReference type="SUPFAM" id="SSF52540">
    <property type="entry name" value="P-loop containing nucleoside triphosphate hydrolases"/>
    <property type="match status" value="1"/>
</dbReference>
<dbReference type="InterPro" id="IPR003593">
    <property type="entry name" value="AAA+_ATPase"/>
</dbReference>
<dbReference type="InterPro" id="IPR010603">
    <property type="entry name" value="Znf_CppX_C4"/>
</dbReference>
<keyword evidence="4 6" id="KW-0067">ATP-binding</keyword>
<feature type="domain" description="ClpX-type ZB" evidence="9">
    <location>
        <begin position="1"/>
        <end position="55"/>
    </location>
</feature>
<evidence type="ECO:0000256" key="5">
    <source>
        <dbReference type="ARBA" id="ARBA00023186"/>
    </source>
</evidence>
<feature type="binding site" evidence="6 7">
    <location>
        <position position="17"/>
    </location>
    <ligand>
        <name>Zn(2+)</name>
        <dbReference type="ChEBI" id="CHEBI:29105"/>
    </ligand>
</feature>
<evidence type="ECO:0000313" key="10">
    <source>
        <dbReference type="EMBL" id="MBT1175136.1"/>
    </source>
</evidence>
<dbReference type="PROSITE" id="PS51902">
    <property type="entry name" value="CLPX_ZB"/>
    <property type="match status" value="1"/>
</dbReference>
<dbReference type="Gene3D" id="1.10.8.60">
    <property type="match status" value="1"/>
</dbReference>
<comment type="caution">
    <text evidence="10">The sequence shown here is derived from an EMBL/GenBank/DDBJ whole genome shotgun (WGS) entry which is preliminary data.</text>
</comment>
<keyword evidence="11" id="KW-1185">Reference proteome</keyword>
<dbReference type="InterPro" id="IPR019489">
    <property type="entry name" value="Clp_ATPase_C"/>
</dbReference>
<dbReference type="EMBL" id="JAFEJU010000004">
    <property type="protein sequence ID" value="MBT1175136.1"/>
    <property type="molecule type" value="Genomic_DNA"/>
</dbReference>
<evidence type="ECO:0000256" key="1">
    <source>
        <dbReference type="ARBA" id="ARBA00022723"/>
    </source>
</evidence>
<dbReference type="RefSeq" id="WP_214376365.1">
    <property type="nucleotide sequence ID" value="NZ_JAFEJU010000004.1"/>
</dbReference>
<evidence type="ECO:0000313" key="11">
    <source>
        <dbReference type="Proteomes" id="UP000711736"/>
    </source>
</evidence>
<feature type="binding site" evidence="6 7">
    <location>
        <position position="39"/>
    </location>
    <ligand>
        <name>Zn(2+)</name>
        <dbReference type="ChEBI" id="CHEBI:29105"/>
    </ligand>
</feature>
<dbReference type="SMART" id="SM01086">
    <property type="entry name" value="ClpB_D2-small"/>
    <property type="match status" value="1"/>
</dbReference>
<organism evidence="10 11">
    <name type="scientific">Bifidobacterium colobi</name>
    <dbReference type="NCBI Taxonomy" id="2809026"/>
    <lineage>
        <taxon>Bacteria</taxon>
        <taxon>Bacillati</taxon>
        <taxon>Actinomycetota</taxon>
        <taxon>Actinomycetes</taxon>
        <taxon>Bifidobacteriales</taxon>
        <taxon>Bifidobacteriaceae</taxon>
        <taxon>Bifidobacterium</taxon>
    </lineage>
</organism>
<dbReference type="PANTHER" id="PTHR48102">
    <property type="entry name" value="ATP-DEPENDENT CLP PROTEASE ATP-BINDING SUBUNIT CLPX-LIKE, MITOCHONDRIAL-RELATED"/>
    <property type="match status" value="1"/>
</dbReference>
<dbReference type="Proteomes" id="UP000711736">
    <property type="component" value="Unassembled WGS sequence"/>
</dbReference>
<gene>
    <name evidence="6 10" type="primary">clpX</name>
    <name evidence="10" type="ORF">JS530_06435</name>
</gene>
<feature type="binding site" evidence="6 7">
    <location>
        <position position="14"/>
    </location>
    <ligand>
        <name>Zn(2+)</name>
        <dbReference type="ChEBI" id="CHEBI:29105"/>
    </ligand>
</feature>
<proteinExistence type="inferred from homology"/>
<keyword evidence="10" id="KW-0645">Protease</keyword>
<name>A0ABS5UWR3_9BIFI</name>
<keyword evidence="1 6" id="KW-0479">Metal-binding</keyword>
<dbReference type="GO" id="GO:0008233">
    <property type="term" value="F:peptidase activity"/>
    <property type="evidence" value="ECO:0007669"/>
    <property type="project" value="UniProtKB-KW"/>
</dbReference>
<evidence type="ECO:0000256" key="7">
    <source>
        <dbReference type="PROSITE-ProRule" id="PRU01250"/>
    </source>
</evidence>
<evidence type="ECO:0000256" key="4">
    <source>
        <dbReference type="ARBA" id="ARBA00022840"/>
    </source>
</evidence>
<dbReference type="SMART" id="SM00994">
    <property type="entry name" value="zf-C4_ClpX"/>
    <property type="match status" value="1"/>
</dbReference>